<feature type="region of interest" description="Disordered" evidence="1">
    <location>
        <begin position="225"/>
        <end position="252"/>
    </location>
</feature>
<evidence type="ECO:0000313" key="3">
    <source>
        <dbReference type="Proteomes" id="UP001183388"/>
    </source>
</evidence>
<evidence type="ECO:0000313" key="2">
    <source>
        <dbReference type="EMBL" id="MDT0309631.1"/>
    </source>
</evidence>
<feature type="region of interest" description="Disordered" evidence="1">
    <location>
        <begin position="33"/>
        <end position="56"/>
    </location>
</feature>
<proteinExistence type="predicted"/>
<accession>A0ABU2LDH3</accession>
<comment type="caution">
    <text evidence="2">The sequence shown here is derived from an EMBL/GenBank/DDBJ whole genome shotgun (WGS) entry which is preliminary data.</text>
</comment>
<feature type="compositionally biased region" description="Low complexity" evidence="1">
    <location>
        <begin position="225"/>
        <end position="235"/>
    </location>
</feature>
<name>A0ABU2LDH3_9ACTN</name>
<dbReference type="RefSeq" id="WP_311632596.1">
    <property type="nucleotide sequence ID" value="NZ_JAVREN010000042.1"/>
</dbReference>
<protein>
    <submittedName>
        <fullName evidence="2">DUF3558 domain-containing protein</fullName>
    </submittedName>
</protein>
<dbReference type="EMBL" id="JAVREN010000042">
    <property type="protein sequence ID" value="MDT0309631.1"/>
    <property type="molecule type" value="Genomic_DNA"/>
</dbReference>
<keyword evidence="3" id="KW-1185">Reference proteome</keyword>
<sequence length="252" mass="26617">MDRTALRGPARVAGRALAWTAVPLLLLVGCSSGSGSDGGTQDDEPRESVAPEPEPVRFSALPEPCATLNEDVIGEVVPEADPAGGETLSSFDTAFSGACLWNGLEQYQYRSLQVALRRFDSDVALGSGDERAGEYLRQMAEEVSGDEANGEVEQAELDDAGDEAATLSYTATRTPGGEEDDEEQEYRQQRVVVRTANVVITVDYAGAGLEGDDMPSADSIREAAETAARAVTETVNASTEQPAEEEPPADEG</sequence>
<gene>
    <name evidence="2" type="ORF">RM780_22105</name>
</gene>
<evidence type="ECO:0000256" key="1">
    <source>
        <dbReference type="SAM" id="MobiDB-lite"/>
    </source>
</evidence>
<feature type="compositionally biased region" description="Acidic residues" evidence="1">
    <location>
        <begin position="242"/>
        <end position="252"/>
    </location>
</feature>
<reference evidence="3" key="1">
    <citation type="submission" date="2023-07" db="EMBL/GenBank/DDBJ databases">
        <title>30 novel species of actinomycetes from the DSMZ collection.</title>
        <authorList>
            <person name="Nouioui I."/>
        </authorList>
    </citation>
    <scope>NUCLEOTIDE SEQUENCE [LARGE SCALE GENOMIC DNA]</scope>
    <source>
        <strain evidence="3">DSM 44917</strain>
    </source>
</reference>
<dbReference type="PROSITE" id="PS51257">
    <property type="entry name" value="PROKAR_LIPOPROTEIN"/>
    <property type="match status" value="1"/>
</dbReference>
<organism evidence="2 3">
    <name type="scientific">Streptomyces boetiae</name>
    <dbReference type="NCBI Taxonomy" id="3075541"/>
    <lineage>
        <taxon>Bacteria</taxon>
        <taxon>Bacillati</taxon>
        <taxon>Actinomycetota</taxon>
        <taxon>Actinomycetes</taxon>
        <taxon>Kitasatosporales</taxon>
        <taxon>Streptomycetaceae</taxon>
        <taxon>Streptomyces</taxon>
    </lineage>
</organism>
<dbReference type="Proteomes" id="UP001183388">
    <property type="component" value="Unassembled WGS sequence"/>
</dbReference>